<feature type="transmembrane region" description="Helical" evidence="5">
    <location>
        <begin position="192"/>
        <end position="209"/>
    </location>
</feature>
<keyword evidence="3 5" id="KW-1133">Transmembrane helix</keyword>
<dbReference type="InterPro" id="IPR049453">
    <property type="entry name" value="Memb_transporter_dom"/>
</dbReference>
<evidence type="ECO:0000256" key="5">
    <source>
        <dbReference type="SAM" id="Phobius"/>
    </source>
</evidence>
<comment type="subcellular location">
    <subcellularLocation>
        <location evidence="1">Membrane</location>
        <topology evidence="1">Multi-pass membrane protein</topology>
    </subcellularLocation>
</comment>
<name>A0ABP8KED6_9ACTN</name>
<dbReference type="Pfam" id="PF13515">
    <property type="entry name" value="FUSC_2"/>
    <property type="match status" value="1"/>
</dbReference>
<keyword evidence="2 5" id="KW-0812">Transmembrane</keyword>
<feature type="transmembrane region" description="Helical" evidence="5">
    <location>
        <begin position="56"/>
        <end position="76"/>
    </location>
</feature>
<dbReference type="Proteomes" id="UP001500635">
    <property type="component" value="Unassembled WGS sequence"/>
</dbReference>
<keyword evidence="4 5" id="KW-0472">Membrane</keyword>
<organism evidence="7 8">
    <name type="scientific">Tsukamurella soli</name>
    <dbReference type="NCBI Taxonomy" id="644556"/>
    <lineage>
        <taxon>Bacteria</taxon>
        <taxon>Bacillati</taxon>
        <taxon>Actinomycetota</taxon>
        <taxon>Actinomycetes</taxon>
        <taxon>Mycobacteriales</taxon>
        <taxon>Tsukamurellaceae</taxon>
        <taxon>Tsukamurella</taxon>
    </lineage>
</organism>
<proteinExistence type="predicted"/>
<feature type="transmembrane region" description="Helical" evidence="5">
    <location>
        <begin position="132"/>
        <end position="152"/>
    </location>
</feature>
<keyword evidence="8" id="KW-1185">Reference proteome</keyword>
<evidence type="ECO:0000313" key="8">
    <source>
        <dbReference type="Proteomes" id="UP001500635"/>
    </source>
</evidence>
<evidence type="ECO:0000259" key="6">
    <source>
        <dbReference type="Pfam" id="PF13515"/>
    </source>
</evidence>
<feature type="transmembrane region" description="Helical" evidence="5">
    <location>
        <begin position="316"/>
        <end position="333"/>
    </location>
</feature>
<accession>A0ABP8KED6</accession>
<feature type="domain" description="Integral membrane bound transporter" evidence="6">
    <location>
        <begin position="202"/>
        <end position="325"/>
    </location>
</feature>
<evidence type="ECO:0000313" key="7">
    <source>
        <dbReference type="EMBL" id="GAA4404906.1"/>
    </source>
</evidence>
<evidence type="ECO:0000256" key="2">
    <source>
        <dbReference type="ARBA" id="ARBA00022692"/>
    </source>
</evidence>
<evidence type="ECO:0000256" key="4">
    <source>
        <dbReference type="ARBA" id="ARBA00023136"/>
    </source>
</evidence>
<evidence type="ECO:0000256" key="1">
    <source>
        <dbReference type="ARBA" id="ARBA00004141"/>
    </source>
</evidence>
<evidence type="ECO:0000256" key="3">
    <source>
        <dbReference type="ARBA" id="ARBA00022989"/>
    </source>
</evidence>
<protein>
    <recommendedName>
        <fullName evidence="6">Integral membrane bound transporter domain-containing protein</fullName>
    </recommendedName>
</protein>
<comment type="caution">
    <text evidence="7">The sequence shown here is derived from an EMBL/GenBank/DDBJ whole genome shotgun (WGS) entry which is preliminary data.</text>
</comment>
<sequence>MVPRLQKVEVAFRAALVLAVCAAVLDATGHLNLLLYAMFGAFTAVYGSNERYRIRARTVTVGGVSILACVGAGLLLSGAPHVQLLLAVAVMLVPACLLIAVFQLLPPQPMFHTIALTVCAVVPVAGDGGLRFGVAAAAAALSWVVTMSGWIVRRFAPEDAHGPVADVALKQLRRAPIVDVAAVREPQVWWTILRDIVGVVAAGAIAYAVHGGRPYWAMVAAISVLPVTKAPDRLVRALERIGGTLVGVLVVGAVLAMHWPRAALVVLVVVCQFFIESTVLKRYAVATTFITTMVLCSLSFVVPVAHPLLVERLVETIIGSAVAVVLMLGTQWIRERRSGAPG</sequence>
<reference evidence="8" key="1">
    <citation type="journal article" date="2019" name="Int. J. Syst. Evol. Microbiol.">
        <title>The Global Catalogue of Microorganisms (GCM) 10K type strain sequencing project: providing services to taxonomists for standard genome sequencing and annotation.</title>
        <authorList>
            <consortium name="The Broad Institute Genomics Platform"/>
            <consortium name="The Broad Institute Genome Sequencing Center for Infectious Disease"/>
            <person name="Wu L."/>
            <person name="Ma J."/>
        </authorList>
    </citation>
    <scope>NUCLEOTIDE SEQUENCE [LARGE SCALE GENOMIC DNA]</scope>
    <source>
        <strain evidence="8">JCM 17688</strain>
    </source>
</reference>
<feature type="transmembrane region" description="Helical" evidence="5">
    <location>
        <begin position="82"/>
        <end position="102"/>
    </location>
</feature>
<dbReference type="EMBL" id="BAABFR010000130">
    <property type="protein sequence ID" value="GAA4404906.1"/>
    <property type="molecule type" value="Genomic_DNA"/>
</dbReference>
<feature type="transmembrane region" description="Helical" evidence="5">
    <location>
        <begin position="287"/>
        <end position="310"/>
    </location>
</feature>
<gene>
    <name evidence="7" type="ORF">GCM10023147_47720</name>
</gene>